<evidence type="ECO:0000256" key="1">
    <source>
        <dbReference type="SAM" id="Phobius"/>
    </source>
</evidence>
<dbReference type="AlphaFoldDB" id="A6LHN6"/>
<keyword evidence="3" id="KW-1185">Reference proteome</keyword>
<protein>
    <submittedName>
        <fullName evidence="2">Uncharacterized protein</fullName>
    </submittedName>
</protein>
<dbReference type="EMBL" id="CP000140">
    <property type="protein sequence ID" value="ABR45200.1"/>
    <property type="molecule type" value="Genomic_DNA"/>
</dbReference>
<dbReference type="HOGENOM" id="CLU_1833271_0_0_10"/>
<dbReference type="KEGG" id="pdi:BDI_3499"/>
<sequence length="174" mass="20006">MGSDFFAFPVSVSAMPSFFIIIHILPLCSKKMESNLLFSRIIEDYKNHLRESYDNYLSFEAFCAPYHIRVKNIRQWMWRHGLTVSTFYYSVLLEKYNSDPDFILPSPAGSRKNVSSHTGKTHTYTSSSPQAIKGICITFPDGIVINIRQTTASELTKLIDSYNKLNDRNHVQPK</sequence>
<proteinExistence type="predicted"/>
<accession>A6LHN6</accession>
<organism evidence="2 3">
    <name type="scientific">Parabacteroides distasonis (strain ATCC 8503 / DSM 20701 / CIP 104284 / JCM 5825 / NCTC 11152)</name>
    <dbReference type="NCBI Taxonomy" id="435591"/>
    <lineage>
        <taxon>Bacteria</taxon>
        <taxon>Pseudomonadati</taxon>
        <taxon>Bacteroidota</taxon>
        <taxon>Bacteroidia</taxon>
        <taxon>Bacteroidales</taxon>
        <taxon>Tannerellaceae</taxon>
        <taxon>Parabacteroides</taxon>
    </lineage>
</organism>
<keyword evidence="1" id="KW-0472">Membrane</keyword>
<name>A6LHN6_PARD8</name>
<evidence type="ECO:0000313" key="3">
    <source>
        <dbReference type="Proteomes" id="UP000000566"/>
    </source>
</evidence>
<reference evidence="2 3" key="1">
    <citation type="journal article" date="2007" name="PLoS Biol.">
        <title>Evolution of symbiotic bacteria in the distal human intestine.</title>
        <authorList>
            <person name="Xu J."/>
            <person name="Mahowald M.A."/>
            <person name="Ley R.E."/>
            <person name="Lozupone C.A."/>
            <person name="Hamady M."/>
            <person name="Martens E.C."/>
            <person name="Henrissat B."/>
            <person name="Coutinho P.M."/>
            <person name="Minx P."/>
            <person name="Latreille P."/>
            <person name="Cordum H."/>
            <person name="Van Brunt A."/>
            <person name="Kim K."/>
            <person name="Fulton R.S."/>
            <person name="Fulton L.A."/>
            <person name="Clifton S.W."/>
            <person name="Wilson R.K."/>
            <person name="Knight R.D."/>
            <person name="Gordon J.I."/>
        </authorList>
    </citation>
    <scope>NUCLEOTIDE SEQUENCE [LARGE SCALE GENOMIC DNA]</scope>
    <source>
        <strain evidence="3">ATCC 8503 / DSM 20701 / CIP 104284 / JCM 5825 / NCTC 11152</strain>
    </source>
</reference>
<dbReference type="PaxDb" id="435591-BDI_3499"/>
<keyword evidence="1" id="KW-0812">Transmembrane</keyword>
<gene>
    <name evidence="2" type="ordered locus">BDI_3499</name>
</gene>
<dbReference type="Proteomes" id="UP000000566">
    <property type="component" value="Chromosome"/>
</dbReference>
<evidence type="ECO:0000313" key="2">
    <source>
        <dbReference type="EMBL" id="ABR45200.1"/>
    </source>
</evidence>
<keyword evidence="1" id="KW-1133">Transmembrane helix</keyword>
<feature type="transmembrane region" description="Helical" evidence="1">
    <location>
        <begin position="6"/>
        <end position="28"/>
    </location>
</feature>